<dbReference type="EMBL" id="CAADHY010000020">
    <property type="protein sequence ID" value="VFR26302.1"/>
    <property type="molecule type" value="Genomic_DNA"/>
</dbReference>
<accession>A0A484PJR9</accession>
<protein>
    <submittedName>
        <fullName evidence="1">Uncharacterized protein</fullName>
    </submittedName>
</protein>
<dbReference type="AlphaFoldDB" id="A0A484PJR9"/>
<name>A0A484PJR9_9ZZZZ</name>
<reference evidence="1" key="1">
    <citation type="submission" date="2019-03" db="EMBL/GenBank/DDBJ databases">
        <authorList>
            <person name="Danneels B."/>
        </authorList>
    </citation>
    <scope>NUCLEOTIDE SEQUENCE</scope>
</reference>
<organism evidence="1">
    <name type="scientific">plant metagenome</name>
    <dbReference type="NCBI Taxonomy" id="1297885"/>
    <lineage>
        <taxon>unclassified sequences</taxon>
        <taxon>metagenomes</taxon>
        <taxon>organismal metagenomes</taxon>
    </lineage>
</organism>
<proteinExistence type="predicted"/>
<evidence type="ECO:0000313" key="1">
    <source>
        <dbReference type="EMBL" id="VFR26302.1"/>
    </source>
</evidence>
<gene>
    <name evidence="1" type="ORF">AMP9_0924</name>
</gene>
<sequence length="40" mass="4498">MCRRDVPCPAPISRGAPPCWVFWPGVPPRSCVPPSEWLHL</sequence>